<dbReference type="Gene3D" id="3.30.420.10">
    <property type="entry name" value="Ribonuclease H-like superfamily/Ribonuclease H"/>
    <property type="match status" value="1"/>
</dbReference>
<comment type="caution">
    <text evidence="1">The sequence shown here is derived from an EMBL/GenBank/DDBJ whole genome shotgun (WGS) entry which is preliminary data.</text>
</comment>
<organism evidence="1 2">
    <name type="scientific">Tetrapyrgos nigripes</name>
    <dbReference type="NCBI Taxonomy" id="182062"/>
    <lineage>
        <taxon>Eukaryota</taxon>
        <taxon>Fungi</taxon>
        <taxon>Dikarya</taxon>
        <taxon>Basidiomycota</taxon>
        <taxon>Agaricomycotina</taxon>
        <taxon>Agaricomycetes</taxon>
        <taxon>Agaricomycetidae</taxon>
        <taxon>Agaricales</taxon>
        <taxon>Marasmiineae</taxon>
        <taxon>Marasmiaceae</taxon>
        <taxon>Tetrapyrgos</taxon>
    </lineage>
</organism>
<evidence type="ECO:0000313" key="2">
    <source>
        <dbReference type="Proteomes" id="UP000559256"/>
    </source>
</evidence>
<dbReference type="Proteomes" id="UP000559256">
    <property type="component" value="Unassembled WGS sequence"/>
</dbReference>
<accession>A0A8H5FSW7</accession>
<dbReference type="InterPro" id="IPR036397">
    <property type="entry name" value="RNaseH_sf"/>
</dbReference>
<name>A0A8H5FSW7_9AGAR</name>
<sequence length="316" mass="35582">MVITRSKVQKIYMVDSNLLHSHQPDIPNAPDGNTLRTLSAKQIFKMHQLSQWSLTNNGYQLQLQTLDTSAWTQSAKRNLNKISEYLKKLKISHLLHGSTDLLLSRTDCQLQAERQIRLLAGVSSLKPSPSSNDNFTWASDGSMIPVSAGLFDQKSILSAITGPRTLVLKVTNMSASITHGELLGLVLGSLLSKSLTQTMTSTLHSDALYCIQTLENCKMDVNQLFKLRHMNGRSYYRWILDINNRNDISIKHVKAHTEQQDAPSILNFEADYYASKSQCHHYAIPAAPVPTFFMNPFTMYSNSLGWIESSSREYTE</sequence>
<dbReference type="AlphaFoldDB" id="A0A8H5FSW7"/>
<gene>
    <name evidence="1" type="ORF">D9758_013810</name>
</gene>
<dbReference type="GO" id="GO:0003676">
    <property type="term" value="F:nucleic acid binding"/>
    <property type="evidence" value="ECO:0007669"/>
    <property type="project" value="InterPro"/>
</dbReference>
<protein>
    <submittedName>
        <fullName evidence="1">Uncharacterized protein</fullName>
    </submittedName>
</protein>
<dbReference type="OrthoDB" id="3251015at2759"/>
<evidence type="ECO:0000313" key="1">
    <source>
        <dbReference type="EMBL" id="KAF5347864.1"/>
    </source>
</evidence>
<proteinExistence type="predicted"/>
<dbReference type="EMBL" id="JAACJM010000089">
    <property type="protein sequence ID" value="KAF5347864.1"/>
    <property type="molecule type" value="Genomic_DNA"/>
</dbReference>
<reference evidence="1 2" key="1">
    <citation type="journal article" date="2020" name="ISME J.">
        <title>Uncovering the hidden diversity of litter-decomposition mechanisms in mushroom-forming fungi.</title>
        <authorList>
            <person name="Floudas D."/>
            <person name="Bentzer J."/>
            <person name="Ahren D."/>
            <person name="Johansson T."/>
            <person name="Persson P."/>
            <person name="Tunlid A."/>
        </authorList>
    </citation>
    <scope>NUCLEOTIDE SEQUENCE [LARGE SCALE GENOMIC DNA]</scope>
    <source>
        <strain evidence="1 2">CBS 291.85</strain>
    </source>
</reference>
<keyword evidence="2" id="KW-1185">Reference proteome</keyword>